<feature type="domain" description="Major facilitator superfamily (MFS) profile" evidence="7">
    <location>
        <begin position="1"/>
        <end position="164"/>
    </location>
</feature>
<dbReference type="PANTHER" id="PTHR23513:SF6">
    <property type="entry name" value="MAJOR FACILITATOR SUPERFAMILY ASSOCIATED DOMAIN-CONTAINING PROTEIN"/>
    <property type="match status" value="1"/>
</dbReference>
<dbReference type="PANTHER" id="PTHR23513">
    <property type="entry name" value="INTEGRAL MEMBRANE EFFLUX PROTEIN-RELATED"/>
    <property type="match status" value="1"/>
</dbReference>
<keyword evidence="9" id="KW-1185">Reference proteome</keyword>
<dbReference type="Gene3D" id="1.20.1250.20">
    <property type="entry name" value="MFS general substrate transporter like domains"/>
    <property type="match status" value="1"/>
</dbReference>
<feature type="transmembrane region" description="Helical" evidence="6">
    <location>
        <begin position="38"/>
        <end position="56"/>
    </location>
</feature>
<dbReference type="EMBL" id="BOOK01000093">
    <property type="protein sequence ID" value="GII06067.1"/>
    <property type="molecule type" value="Genomic_DNA"/>
</dbReference>
<evidence type="ECO:0000256" key="4">
    <source>
        <dbReference type="ARBA" id="ARBA00022989"/>
    </source>
</evidence>
<protein>
    <recommendedName>
        <fullName evidence="7">Major facilitator superfamily (MFS) profile domain-containing protein</fullName>
    </recommendedName>
</protein>
<dbReference type="InterPro" id="IPR011701">
    <property type="entry name" value="MFS"/>
</dbReference>
<dbReference type="GO" id="GO:0022857">
    <property type="term" value="F:transmembrane transporter activity"/>
    <property type="evidence" value="ECO:0007669"/>
    <property type="project" value="InterPro"/>
</dbReference>
<dbReference type="AlphaFoldDB" id="A0A8J3X0T4"/>
<dbReference type="InterPro" id="IPR020846">
    <property type="entry name" value="MFS_dom"/>
</dbReference>
<keyword evidence="5 6" id="KW-0472">Membrane</keyword>
<dbReference type="SUPFAM" id="SSF103473">
    <property type="entry name" value="MFS general substrate transporter"/>
    <property type="match status" value="1"/>
</dbReference>
<feature type="transmembrane region" description="Helical" evidence="6">
    <location>
        <begin position="62"/>
        <end position="82"/>
    </location>
</feature>
<evidence type="ECO:0000313" key="8">
    <source>
        <dbReference type="EMBL" id="GII06067.1"/>
    </source>
</evidence>
<evidence type="ECO:0000256" key="6">
    <source>
        <dbReference type="SAM" id="Phobius"/>
    </source>
</evidence>
<dbReference type="GO" id="GO:0005886">
    <property type="term" value="C:plasma membrane"/>
    <property type="evidence" value="ECO:0007669"/>
    <property type="project" value="UniProtKB-SubCell"/>
</dbReference>
<feature type="transmembrane region" description="Helical" evidence="6">
    <location>
        <begin position="129"/>
        <end position="148"/>
    </location>
</feature>
<accession>A0A8J3X0T4</accession>
<evidence type="ECO:0000256" key="5">
    <source>
        <dbReference type="ARBA" id="ARBA00023136"/>
    </source>
</evidence>
<evidence type="ECO:0000313" key="9">
    <source>
        <dbReference type="Proteomes" id="UP000634476"/>
    </source>
</evidence>
<comment type="caution">
    <text evidence="8">The sequence shown here is derived from an EMBL/GenBank/DDBJ whole genome shotgun (WGS) entry which is preliminary data.</text>
</comment>
<sequence>MPGLDARGYGLLLAGAALGSVFGGLSGARVINRIRAPAALPAGLIVSAVAFVGIGPSPNATVLGALLAVDGFAVVLWNIVTVSLRQQFVPPQMLGRVGSVCKMLGWGLIPLGALVGGLVAHAFGLRAPYLLAGVLRGIALLAAMPVLLRVLRAPEVPGPPIRLA</sequence>
<dbReference type="Pfam" id="PF07690">
    <property type="entry name" value="MFS_1"/>
    <property type="match status" value="1"/>
</dbReference>
<name>A0A8J3X0T4_9ACTN</name>
<dbReference type="InterPro" id="IPR036259">
    <property type="entry name" value="MFS_trans_sf"/>
</dbReference>
<proteinExistence type="predicted"/>
<dbReference type="Proteomes" id="UP000634476">
    <property type="component" value="Unassembled WGS sequence"/>
</dbReference>
<evidence type="ECO:0000259" key="7">
    <source>
        <dbReference type="PROSITE" id="PS50850"/>
    </source>
</evidence>
<evidence type="ECO:0000256" key="1">
    <source>
        <dbReference type="ARBA" id="ARBA00004651"/>
    </source>
</evidence>
<comment type="subcellular location">
    <subcellularLocation>
        <location evidence="1">Cell membrane</location>
        <topology evidence="1">Multi-pass membrane protein</topology>
    </subcellularLocation>
</comment>
<keyword evidence="4 6" id="KW-1133">Transmembrane helix</keyword>
<keyword evidence="2" id="KW-1003">Cell membrane</keyword>
<reference evidence="8" key="1">
    <citation type="submission" date="2021-01" db="EMBL/GenBank/DDBJ databases">
        <title>Whole genome shotgun sequence of Planobispora takensis NBRC 109077.</title>
        <authorList>
            <person name="Komaki H."/>
            <person name="Tamura T."/>
        </authorList>
    </citation>
    <scope>NUCLEOTIDE SEQUENCE</scope>
    <source>
        <strain evidence="8">NBRC 109077</strain>
    </source>
</reference>
<organism evidence="8 9">
    <name type="scientific">Planobispora takensis</name>
    <dbReference type="NCBI Taxonomy" id="1367882"/>
    <lineage>
        <taxon>Bacteria</taxon>
        <taxon>Bacillati</taxon>
        <taxon>Actinomycetota</taxon>
        <taxon>Actinomycetes</taxon>
        <taxon>Streptosporangiales</taxon>
        <taxon>Streptosporangiaceae</taxon>
        <taxon>Planobispora</taxon>
    </lineage>
</organism>
<feature type="transmembrane region" description="Helical" evidence="6">
    <location>
        <begin position="103"/>
        <end position="123"/>
    </location>
</feature>
<evidence type="ECO:0000256" key="3">
    <source>
        <dbReference type="ARBA" id="ARBA00022692"/>
    </source>
</evidence>
<dbReference type="PROSITE" id="PS50850">
    <property type="entry name" value="MFS"/>
    <property type="match status" value="1"/>
</dbReference>
<feature type="transmembrane region" description="Helical" evidence="6">
    <location>
        <begin position="6"/>
        <end position="26"/>
    </location>
</feature>
<keyword evidence="3 6" id="KW-0812">Transmembrane</keyword>
<gene>
    <name evidence="8" type="ORF">Pta02_80750</name>
</gene>
<evidence type="ECO:0000256" key="2">
    <source>
        <dbReference type="ARBA" id="ARBA00022475"/>
    </source>
</evidence>